<dbReference type="PANTHER" id="PTHR43570:SF20">
    <property type="entry name" value="ALDEHYDE DEHYDROGENASE ALDX-RELATED"/>
    <property type="match status" value="1"/>
</dbReference>
<feature type="active site" evidence="5 6">
    <location>
        <position position="249"/>
    </location>
</feature>
<dbReference type="Pfam" id="PF00171">
    <property type="entry name" value="Aldedh"/>
    <property type="match status" value="1"/>
</dbReference>
<evidence type="ECO:0000256" key="3">
    <source>
        <dbReference type="ARBA" id="ARBA00023027"/>
    </source>
</evidence>
<evidence type="ECO:0000313" key="10">
    <source>
        <dbReference type="EMBL" id="MCP3428855.1"/>
    </source>
</evidence>
<feature type="active site" evidence="5">
    <location>
        <position position="283"/>
    </location>
</feature>
<sequence>MLENDVTTSTESATDTVHVDTPVNDQLPYDPSSPESIYAHLHEHFTLQRNSFDQHPYETVAERRAHLANLKKLLTDNVDAIVAAINQDYGNRSYHETMLAEFFVAVDDITASSKKVAKWAKVQKRSVDWTMFAGAKNKVIPQPIGVVGFIIPWNFPINLTFAGLSSAFAAGNRAMVKMSENSRNLCQLLIELTPQYFAPEKLQFFDETGQVGQQFSSVPFDHIMFTGSGATGKKVMANAAANLTPVTLELGGKSPAVIDPNYDLQKAVERIMFAKQYNAGQICTNVDYLFVHESQMTDYLTAAKNWVQKHLPDITSKDYTSLIDETSYNRIVATVEDAKAKGATVINLNDQEPNAELRKYPVTIIMDITDDMMIATRETFGPLLLVFPYQDKQDVVDYVIKRDRPLAFYPFTSDNALADFYIEKIMSGGVSVNDALFHVAQHDLPFGGIGPSGMGHYHGYEGFLTFSKLRPVFKQAPISSLKFLYPPYGNLANKVIATLSKLKMK</sequence>
<dbReference type="CDD" id="cd07133">
    <property type="entry name" value="ALDH_CALDH_CalB"/>
    <property type="match status" value="1"/>
</dbReference>
<dbReference type="InterPro" id="IPR016163">
    <property type="entry name" value="Ald_DH_C"/>
</dbReference>
<dbReference type="InterPro" id="IPR012394">
    <property type="entry name" value="Aldehyde_DH_NAD(P)"/>
</dbReference>
<dbReference type="Gene3D" id="3.40.309.10">
    <property type="entry name" value="Aldehyde Dehydrogenase, Chain A, domain 2"/>
    <property type="match status" value="1"/>
</dbReference>
<protein>
    <recommendedName>
        <fullName evidence="4">Aldehyde dehydrogenase</fullName>
    </recommendedName>
</protein>
<comment type="similarity">
    <text evidence="1 4 7">Belongs to the aldehyde dehydrogenase family.</text>
</comment>
<name>A0AA41WYV3_9ALTE</name>
<dbReference type="GO" id="GO:0005737">
    <property type="term" value="C:cytoplasm"/>
    <property type="evidence" value="ECO:0007669"/>
    <property type="project" value="TreeGrafter"/>
</dbReference>
<evidence type="ECO:0000259" key="9">
    <source>
        <dbReference type="Pfam" id="PF00171"/>
    </source>
</evidence>
<feature type="compositionally biased region" description="Polar residues" evidence="8">
    <location>
        <begin position="1"/>
        <end position="15"/>
    </location>
</feature>
<evidence type="ECO:0000256" key="8">
    <source>
        <dbReference type="SAM" id="MobiDB-lite"/>
    </source>
</evidence>
<evidence type="ECO:0000313" key="11">
    <source>
        <dbReference type="Proteomes" id="UP001165413"/>
    </source>
</evidence>
<organism evidence="10 11">
    <name type="scientific">Opacimonas viscosa</name>
    <dbReference type="NCBI Taxonomy" id="2961944"/>
    <lineage>
        <taxon>Bacteria</taxon>
        <taxon>Pseudomonadati</taxon>
        <taxon>Pseudomonadota</taxon>
        <taxon>Gammaproteobacteria</taxon>
        <taxon>Alteromonadales</taxon>
        <taxon>Alteromonadaceae</taxon>
        <taxon>Opacimonas</taxon>
    </lineage>
</organism>
<dbReference type="PANTHER" id="PTHR43570">
    <property type="entry name" value="ALDEHYDE DEHYDROGENASE"/>
    <property type="match status" value="1"/>
</dbReference>
<gene>
    <name evidence="10" type="ORF">NLF92_07835</name>
</gene>
<accession>A0AA41WYV3</accession>
<evidence type="ECO:0000256" key="7">
    <source>
        <dbReference type="RuleBase" id="RU003345"/>
    </source>
</evidence>
<dbReference type="PROSITE" id="PS00687">
    <property type="entry name" value="ALDEHYDE_DEHYDR_GLU"/>
    <property type="match status" value="1"/>
</dbReference>
<dbReference type="Gene3D" id="3.40.605.10">
    <property type="entry name" value="Aldehyde Dehydrogenase, Chain A, domain 1"/>
    <property type="match status" value="1"/>
</dbReference>
<evidence type="ECO:0000256" key="1">
    <source>
        <dbReference type="ARBA" id="ARBA00009986"/>
    </source>
</evidence>
<evidence type="ECO:0000256" key="6">
    <source>
        <dbReference type="PROSITE-ProRule" id="PRU10007"/>
    </source>
</evidence>
<dbReference type="EMBL" id="JANATA010000012">
    <property type="protein sequence ID" value="MCP3428855.1"/>
    <property type="molecule type" value="Genomic_DNA"/>
</dbReference>
<proteinExistence type="inferred from homology"/>
<dbReference type="InterPro" id="IPR015590">
    <property type="entry name" value="Aldehyde_DH_dom"/>
</dbReference>
<keyword evidence="3" id="KW-0520">NAD</keyword>
<dbReference type="AlphaFoldDB" id="A0AA41WYV3"/>
<keyword evidence="11" id="KW-1185">Reference proteome</keyword>
<dbReference type="InterPro" id="IPR016161">
    <property type="entry name" value="Ald_DH/histidinol_DH"/>
</dbReference>
<evidence type="ECO:0000256" key="2">
    <source>
        <dbReference type="ARBA" id="ARBA00023002"/>
    </source>
</evidence>
<dbReference type="GO" id="GO:0004029">
    <property type="term" value="F:aldehyde dehydrogenase (NAD+) activity"/>
    <property type="evidence" value="ECO:0007669"/>
    <property type="project" value="TreeGrafter"/>
</dbReference>
<evidence type="ECO:0000256" key="5">
    <source>
        <dbReference type="PIRSR" id="PIRSR036492-1"/>
    </source>
</evidence>
<comment type="caution">
    <text evidence="10">The sequence shown here is derived from an EMBL/GenBank/DDBJ whole genome shotgun (WGS) entry which is preliminary data.</text>
</comment>
<feature type="domain" description="Aldehyde dehydrogenase" evidence="9">
    <location>
        <begin position="52"/>
        <end position="470"/>
    </location>
</feature>
<dbReference type="RefSeq" id="WP_254100532.1">
    <property type="nucleotide sequence ID" value="NZ_JANATA010000012.1"/>
</dbReference>
<reference evidence="10" key="1">
    <citation type="submission" date="2022-07" db="EMBL/GenBank/DDBJ databases">
        <title>Characterization of the Novel Bacterium Alteromonas immobilis LMIT006 and Alteromonas gregis LMIT007.</title>
        <authorList>
            <person name="Lin X."/>
        </authorList>
    </citation>
    <scope>NUCLEOTIDE SEQUENCE</scope>
    <source>
        <strain evidence="10">LMIT007</strain>
    </source>
</reference>
<evidence type="ECO:0000256" key="4">
    <source>
        <dbReference type="PIRNR" id="PIRNR036492"/>
    </source>
</evidence>
<dbReference type="GO" id="GO:0006081">
    <property type="term" value="P:aldehyde metabolic process"/>
    <property type="evidence" value="ECO:0007669"/>
    <property type="project" value="InterPro"/>
</dbReference>
<feature type="region of interest" description="Disordered" evidence="8">
    <location>
        <begin position="1"/>
        <end position="33"/>
    </location>
</feature>
<keyword evidence="2 4" id="KW-0560">Oxidoreductase</keyword>
<dbReference type="InterPro" id="IPR016162">
    <property type="entry name" value="Ald_DH_N"/>
</dbReference>
<dbReference type="PIRSF" id="PIRSF036492">
    <property type="entry name" value="ALDH"/>
    <property type="match status" value="1"/>
</dbReference>
<dbReference type="SUPFAM" id="SSF53720">
    <property type="entry name" value="ALDH-like"/>
    <property type="match status" value="1"/>
</dbReference>
<dbReference type="Proteomes" id="UP001165413">
    <property type="component" value="Unassembled WGS sequence"/>
</dbReference>
<dbReference type="InterPro" id="IPR029510">
    <property type="entry name" value="Ald_DH_CS_GLU"/>
</dbReference>